<dbReference type="InterPro" id="IPR041881">
    <property type="entry name" value="PqqD_sf"/>
</dbReference>
<protein>
    <submittedName>
        <fullName evidence="1">Lasso peptide biosynthesis PqqD family chaperone</fullName>
    </submittedName>
</protein>
<dbReference type="EMBL" id="JAERRK010000001">
    <property type="protein sequence ID" value="MBL1081079.1"/>
    <property type="molecule type" value="Genomic_DNA"/>
</dbReference>
<keyword evidence="2" id="KW-1185">Reference proteome</keyword>
<name>A0A937EFA8_9ACTN</name>
<dbReference type="NCBIfam" id="NF033530">
    <property type="entry name" value="lasso_PqqD_Strm"/>
    <property type="match status" value="1"/>
</dbReference>
<dbReference type="Gene3D" id="1.10.10.1150">
    <property type="entry name" value="Coenzyme PQQ synthesis protein D (PqqD)"/>
    <property type="match status" value="1"/>
</dbReference>
<comment type="caution">
    <text evidence="1">The sequence shown here is derived from an EMBL/GenBank/DDBJ whole genome shotgun (WGS) entry which is preliminary data.</text>
</comment>
<dbReference type="Proteomes" id="UP000661858">
    <property type="component" value="Unassembled WGS sequence"/>
</dbReference>
<sequence length="85" mass="9028">MTLTLRPDVTATATGDSLVLLDQRSGRYWQLNATGALVLCALLNGSTPEQVGQDLSHHYPVSAEQATVDVTALVQQLSTAHLVTP</sequence>
<dbReference type="Pfam" id="PF05402">
    <property type="entry name" value="PqqD"/>
    <property type="match status" value="1"/>
</dbReference>
<dbReference type="RefSeq" id="WP_201831482.1">
    <property type="nucleotide sequence ID" value="NZ_JAERRK010000001.1"/>
</dbReference>
<evidence type="ECO:0000313" key="1">
    <source>
        <dbReference type="EMBL" id="MBL1081079.1"/>
    </source>
</evidence>
<dbReference type="InterPro" id="IPR008792">
    <property type="entry name" value="PQQD"/>
</dbReference>
<evidence type="ECO:0000313" key="2">
    <source>
        <dbReference type="Proteomes" id="UP000661858"/>
    </source>
</evidence>
<dbReference type="AlphaFoldDB" id="A0A937EFA8"/>
<organism evidence="1 2">
    <name type="scientific">Streptomyces actinomycinicus</name>
    <dbReference type="NCBI Taxonomy" id="1695166"/>
    <lineage>
        <taxon>Bacteria</taxon>
        <taxon>Bacillati</taxon>
        <taxon>Actinomycetota</taxon>
        <taxon>Actinomycetes</taxon>
        <taxon>Kitasatosporales</taxon>
        <taxon>Streptomycetaceae</taxon>
        <taxon>Streptomyces</taxon>
    </lineage>
</organism>
<proteinExistence type="predicted"/>
<reference evidence="1" key="1">
    <citation type="submission" date="2021-01" db="EMBL/GenBank/DDBJ databases">
        <title>WGS of actinomycetes isolated from Thailand.</title>
        <authorList>
            <person name="Thawai C."/>
        </authorList>
    </citation>
    <scope>NUCLEOTIDE SEQUENCE</scope>
    <source>
        <strain evidence="1">RCU-197</strain>
    </source>
</reference>
<gene>
    <name evidence="1" type="ORF">JK359_03670</name>
</gene>
<accession>A0A937EFA8</accession>